<dbReference type="InterPro" id="IPR008978">
    <property type="entry name" value="HSP20-like_chaperone"/>
</dbReference>
<organism evidence="7 8">
    <name type="scientific">Plectosphaerella cucumerina</name>
    <dbReference type="NCBI Taxonomy" id="40658"/>
    <lineage>
        <taxon>Eukaryota</taxon>
        <taxon>Fungi</taxon>
        <taxon>Dikarya</taxon>
        <taxon>Ascomycota</taxon>
        <taxon>Pezizomycotina</taxon>
        <taxon>Sordariomycetes</taxon>
        <taxon>Hypocreomycetidae</taxon>
        <taxon>Glomerellales</taxon>
        <taxon>Plectosphaerellaceae</taxon>
        <taxon>Plectosphaerella</taxon>
    </lineage>
</organism>
<evidence type="ECO:0000256" key="1">
    <source>
        <dbReference type="ARBA" id="ARBA00004496"/>
    </source>
</evidence>
<dbReference type="PANTHER" id="PTHR12356:SF3">
    <property type="entry name" value="NUCLEAR MIGRATION PROTEIN NUDC"/>
    <property type="match status" value="1"/>
</dbReference>
<dbReference type="AlphaFoldDB" id="A0A8K0TMG2"/>
<dbReference type="Gene3D" id="2.60.40.790">
    <property type="match status" value="1"/>
</dbReference>
<sequence>MKFRQPKTEEETAARAKQDAEQSALPYVWKQTDIKWVSVEFTVPANLKSRDLAISFTKSSLKAGIRGQTPIIEGDFPHPIRVDDSTWTMVQDGNSKTVDIQLKKTNEMEWWPHVVTAAPKIDVAMIEPEETSLNDLEQGETRSMVEKMMFENMQTPEQKQKSKEEENMKRLKQLAEQTGLDFSKAEINHG</sequence>
<evidence type="ECO:0000256" key="4">
    <source>
        <dbReference type="ARBA" id="ARBA00068398"/>
    </source>
</evidence>
<keyword evidence="2" id="KW-0963">Cytoplasm</keyword>
<dbReference type="InterPro" id="IPR037898">
    <property type="entry name" value="NudC_fam"/>
</dbReference>
<dbReference type="PROSITE" id="PS51203">
    <property type="entry name" value="CS"/>
    <property type="match status" value="1"/>
</dbReference>
<comment type="function">
    <text evidence="3">Required for nuclear movement. May interact between microtubules and nuclei and/or may be involved in the generation of force used to move nuclei during interphase.</text>
</comment>
<keyword evidence="8" id="KW-1185">Reference proteome</keyword>
<dbReference type="SUPFAM" id="SSF49764">
    <property type="entry name" value="HSP20-like chaperones"/>
    <property type="match status" value="1"/>
</dbReference>
<dbReference type="GO" id="GO:0005737">
    <property type="term" value="C:cytoplasm"/>
    <property type="evidence" value="ECO:0007669"/>
    <property type="project" value="UniProtKB-SubCell"/>
</dbReference>
<evidence type="ECO:0000313" key="7">
    <source>
        <dbReference type="EMBL" id="KAH7374933.1"/>
    </source>
</evidence>
<proteinExistence type="predicted"/>
<dbReference type="CDD" id="cd06467">
    <property type="entry name" value="p23_NUDC_like"/>
    <property type="match status" value="1"/>
</dbReference>
<dbReference type="InterPro" id="IPR007052">
    <property type="entry name" value="CS_dom"/>
</dbReference>
<evidence type="ECO:0000259" key="6">
    <source>
        <dbReference type="PROSITE" id="PS51203"/>
    </source>
</evidence>
<feature type="region of interest" description="Disordered" evidence="5">
    <location>
        <begin position="1"/>
        <end position="22"/>
    </location>
</feature>
<dbReference type="GO" id="GO:0006457">
    <property type="term" value="P:protein folding"/>
    <property type="evidence" value="ECO:0007669"/>
    <property type="project" value="TreeGrafter"/>
</dbReference>
<feature type="compositionally biased region" description="Basic and acidic residues" evidence="5">
    <location>
        <begin position="1"/>
        <end position="20"/>
    </location>
</feature>
<dbReference type="FunFam" id="2.60.40.790:FF:000001">
    <property type="entry name" value="Nuclear migration protein nudC"/>
    <property type="match status" value="1"/>
</dbReference>
<dbReference type="Pfam" id="PF04969">
    <property type="entry name" value="CS"/>
    <property type="match status" value="1"/>
</dbReference>
<evidence type="ECO:0000313" key="8">
    <source>
        <dbReference type="Proteomes" id="UP000813385"/>
    </source>
</evidence>
<evidence type="ECO:0000256" key="2">
    <source>
        <dbReference type="ARBA" id="ARBA00022490"/>
    </source>
</evidence>
<accession>A0A8K0TMG2</accession>
<gene>
    <name evidence="7" type="ORF">B0T11DRAFT_269402</name>
</gene>
<evidence type="ECO:0000256" key="5">
    <source>
        <dbReference type="SAM" id="MobiDB-lite"/>
    </source>
</evidence>
<feature type="domain" description="CS" evidence="6">
    <location>
        <begin position="22"/>
        <end position="115"/>
    </location>
</feature>
<name>A0A8K0TMG2_9PEZI</name>
<comment type="subcellular location">
    <subcellularLocation>
        <location evidence="1">Cytoplasm</location>
    </subcellularLocation>
</comment>
<protein>
    <recommendedName>
        <fullName evidence="4">Nuclear movement protein nudC</fullName>
    </recommendedName>
</protein>
<dbReference type="PANTHER" id="PTHR12356">
    <property type="entry name" value="NUCLEAR MOVEMENT PROTEIN NUDC"/>
    <property type="match status" value="1"/>
</dbReference>
<evidence type="ECO:0000256" key="3">
    <source>
        <dbReference type="ARBA" id="ARBA00059400"/>
    </source>
</evidence>
<dbReference type="EMBL" id="JAGPXD010000001">
    <property type="protein sequence ID" value="KAH7374933.1"/>
    <property type="molecule type" value="Genomic_DNA"/>
</dbReference>
<dbReference type="Proteomes" id="UP000813385">
    <property type="component" value="Unassembled WGS sequence"/>
</dbReference>
<comment type="caution">
    <text evidence="7">The sequence shown here is derived from an EMBL/GenBank/DDBJ whole genome shotgun (WGS) entry which is preliminary data.</text>
</comment>
<dbReference type="GO" id="GO:0051082">
    <property type="term" value="F:unfolded protein binding"/>
    <property type="evidence" value="ECO:0007669"/>
    <property type="project" value="TreeGrafter"/>
</dbReference>
<reference evidence="7" key="1">
    <citation type="journal article" date="2021" name="Nat. Commun.">
        <title>Genetic determinants of endophytism in the Arabidopsis root mycobiome.</title>
        <authorList>
            <person name="Mesny F."/>
            <person name="Miyauchi S."/>
            <person name="Thiergart T."/>
            <person name="Pickel B."/>
            <person name="Atanasova L."/>
            <person name="Karlsson M."/>
            <person name="Huettel B."/>
            <person name="Barry K.W."/>
            <person name="Haridas S."/>
            <person name="Chen C."/>
            <person name="Bauer D."/>
            <person name="Andreopoulos W."/>
            <person name="Pangilinan J."/>
            <person name="LaButti K."/>
            <person name="Riley R."/>
            <person name="Lipzen A."/>
            <person name="Clum A."/>
            <person name="Drula E."/>
            <person name="Henrissat B."/>
            <person name="Kohler A."/>
            <person name="Grigoriev I.V."/>
            <person name="Martin F.M."/>
            <person name="Hacquard S."/>
        </authorList>
    </citation>
    <scope>NUCLEOTIDE SEQUENCE</scope>
    <source>
        <strain evidence="7">MPI-CAGE-AT-0016</strain>
    </source>
</reference>
<dbReference type="OrthoDB" id="416217at2759"/>